<feature type="domain" description="Rieske" evidence="13">
    <location>
        <begin position="41"/>
        <end position="150"/>
    </location>
</feature>
<dbReference type="CDD" id="cd03480">
    <property type="entry name" value="Rieske_RO_Alpha_PaO"/>
    <property type="match status" value="1"/>
</dbReference>
<evidence type="ECO:0000256" key="4">
    <source>
        <dbReference type="ARBA" id="ARBA00022723"/>
    </source>
</evidence>
<evidence type="ECO:0000256" key="11">
    <source>
        <dbReference type="SAM" id="MobiDB-lite"/>
    </source>
</evidence>
<comment type="subcellular location">
    <subcellularLocation>
        <location evidence="1">Membrane</location>
    </subcellularLocation>
</comment>
<evidence type="ECO:0000313" key="15">
    <source>
        <dbReference type="Proteomes" id="UP000660381"/>
    </source>
</evidence>
<dbReference type="EMBL" id="JACJTQ010000004">
    <property type="protein sequence ID" value="MBD2691113.1"/>
    <property type="molecule type" value="Genomic_DNA"/>
</dbReference>
<dbReference type="PANTHER" id="PTHR21266">
    <property type="entry name" value="IRON-SULFUR DOMAIN CONTAINING PROTEIN"/>
    <property type="match status" value="1"/>
</dbReference>
<dbReference type="InterPro" id="IPR036922">
    <property type="entry name" value="Rieske_2Fe-2S_sf"/>
</dbReference>
<evidence type="ECO:0000313" key="14">
    <source>
        <dbReference type="EMBL" id="MBD2691113.1"/>
    </source>
</evidence>
<feature type="transmembrane region" description="Helical" evidence="12">
    <location>
        <begin position="435"/>
        <end position="455"/>
    </location>
</feature>
<feature type="compositionally biased region" description="Polar residues" evidence="11">
    <location>
        <begin position="1"/>
        <end position="21"/>
    </location>
</feature>
<dbReference type="Gene3D" id="3.90.380.10">
    <property type="entry name" value="Naphthalene 1,2-dioxygenase Alpha Subunit, Chain A, domain 1"/>
    <property type="match status" value="1"/>
</dbReference>
<feature type="transmembrane region" description="Helical" evidence="12">
    <location>
        <begin position="408"/>
        <end position="429"/>
    </location>
</feature>
<dbReference type="SUPFAM" id="SSF50022">
    <property type="entry name" value="ISP domain"/>
    <property type="match status" value="1"/>
</dbReference>
<evidence type="ECO:0000256" key="6">
    <source>
        <dbReference type="ARBA" id="ARBA00022989"/>
    </source>
</evidence>
<evidence type="ECO:0000256" key="12">
    <source>
        <dbReference type="SAM" id="Phobius"/>
    </source>
</evidence>
<keyword evidence="10 12" id="KW-0472">Membrane</keyword>
<accession>A0ABR8J0I3</accession>
<dbReference type="PANTHER" id="PTHR21266:SF32">
    <property type="entry name" value="CHOLESTEROL 7-DESATURASE NVD"/>
    <property type="match status" value="1"/>
</dbReference>
<dbReference type="InterPro" id="IPR050584">
    <property type="entry name" value="Cholesterol_7-desaturase"/>
</dbReference>
<dbReference type="SUPFAM" id="SSF55961">
    <property type="entry name" value="Bet v1-like"/>
    <property type="match status" value="1"/>
</dbReference>
<organism evidence="14 15">
    <name type="scientific">Anabaena catenula FACHB-362</name>
    <dbReference type="NCBI Taxonomy" id="2692877"/>
    <lineage>
        <taxon>Bacteria</taxon>
        <taxon>Bacillati</taxon>
        <taxon>Cyanobacteriota</taxon>
        <taxon>Cyanophyceae</taxon>
        <taxon>Nostocales</taxon>
        <taxon>Nostocaceae</taxon>
        <taxon>Anabaena</taxon>
    </lineage>
</organism>
<evidence type="ECO:0000256" key="10">
    <source>
        <dbReference type="ARBA" id="ARBA00023136"/>
    </source>
</evidence>
<dbReference type="Pfam" id="PF00355">
    <property type="entry name" value="Rieske"/>
    <property type="match status" value="1"/>
</dbReference>
<name>A0ABR8J0I3_9NOST</name>
<keyword evidence="3" id="KW-0001">2Fe-2S</keyword>
<gene>
    <name evidence="14" type="ORF">H6G68_04960</name>
</gene>
<evidence type="ECO:0000256" key="3">
    <source>
        <dbReference type="ARBA" id="ARBA00022714"/>
    </source>
</evidence>
<protein>
    <submittedName>
        <fullName evidence="14">Rieske 2Fe-2S domain-containing protein</fullName>
    </submittedName>
</protein>
<dbReference type="Proteomes" id="UP000660381">
    <property type="component" value="Unassembled WGS sequence"/>
</dbReference>
<dbReference type="InterPro" id="IPR017941">
    <property type="entry name" value="Rieske_2Fe-2S"/>
</dbReference>
<sequence>MSNSIIQSEASPLAVTSQPRTTEALPAGGIDPDRFDWQEVWYPVYYVEDLDKSQPTRFTLLERDMVLWWDNNEQMWRAFLDQCPHRLAPLSEGRINEDGLLECPYHGWAFSGTGKCDRIPQQVEGGKAEVSQRGCATLFPTTVRQGMLFVYPGAAENAAKTKVPIVDILDEDPDGWICLNTFRDIPYDALTLMENVLDSSHIPYTHHRTVGNRSNVSPVELEVVESGKWGFKGTWAAGPRKGTLGRQDTTFIAPGLMWHDLTSKQFGRTLTVVYATPIRKGECRLFAIFPFKFSSKLPGLFLKLTPRWYSHIGQNSVLEDDQIFLHHQERYLEERGGSDNFTKAFYLPTKADLFVFQLRSWVNQYSVDPFAGKTLPPPLPKEALLDRSHSHTEKCASCRTALANLQRLRVGVAVVTVLVWALLPLLIFIYGQTNIFTISFLTLLVISGAGIWFGLGRLERRFYQGRLVPPRNLPEKN</sequence>
<feature type="region of interest" description="Disordered" evidence="11">
    <location>
        <begin position="1"/>
        <end position="28"/>
    </location>
</feature>
<proteinExistence type="predicted"/>
<keyword evidence="4" id="KW-0479">Metal-binding</keyword>
<keyword evidence="9" id="KW-0411">Iron-sulfur</keyword>
<dbReference type="PROSITE" id="PS51296">
    <property type="entry name" value="RIESKE"/>
    <property type="match status" value="1"/>
</dbReference>
<keyword evidence="6 12" id="KW-1133">Transmembrane helix</keyword>
<reference evidence="14 15" key="1">
    <citation type="journal article" date="2020" name="ISME J.">
        <title>Comparative genomics reveals insights into cyanobacterial evolution and habitat adaptation.</title>
        <authorList>
            <person name="Chen M.Y."/>
            <person name="Teng W.K."/>
            <person name="Zhao L."/>
            <person name="Hu C.X."/>
            <person name="Zhou Y.K."/>
            <person name="Han B.P."/>
            <person name="Song L.R."/>
            <person name="Shu W.S."/>
        </authorList>
    </citation>
    <scope>NUCLEOTIDE SEQUENCE [LARGE SCALE GENOMIC DNA]</scope>
    <source>
        <strain evidence="14 15">FACHB-362</strain>
    </source>
</reference>
<comment type="caution">
    <text evidence="14">The sequence shown here is derived from an EMBL/GenBank/DDBJ whole genome shotgun (WGS) entry which is preliminary data.</text>
</comment>
<evidence type="ECO:0000256" key="2">
    <source>
        <dbReference type="ARBA" id="ARBA00022692"/>
    </source>
</evidence>
<evidence type="ECO:0000256" key="7">
    <source>
        <dbReference type="ARBA" id="ARBA00023002"/>
    </source>
</evidence>
<dbReference type="Gene3D" id="2.102.10.10">
    <property type="entry name" value="Rieske [2Fe-2S] iron-sulphur domain"/>
    <property type="match status" value="1"/>
</dbReference>
<keyword evidence="2 12" id="KW-0812">Transmembrane</keyword>
<keyword evidence="15" id="KW-1185">Reference proteome</keyword>
<evidence type="ECO:0000256" key="9">
    <source>
        <dbReference type="ARBA" id="ARBA00023014"/>
    </source>
</evidence>
<keyword evidence="8" id="KW-0408">Iron</keyword>
<dbReference type="RefSeq" id="WP_190905628.1">
    <property type="nucleotide sequence ID" value="NZ_JACJTQ010000004.1"/>
</dbReference>
<keyword evidence="7" id="KW-0560">Oxidoreductase</keyword>
<evidence type="ECO:0000259" key="13">
    <source>
        <dbReference type="PROSITE" id="PS51296"/>
    </source>
</evidence>
<dbReference type="InterPro" id="IPR013626">
    <property type="entry name" value="PaO"/>
</dbReference>
<evidence type="ECO:0000256" key="5">
    <source>
        <dbReference type="ARBA" id="ARBA00022946"/>
    </source>
</evidence>
<evidence type="ECO:0000256" key="8">
    <source>
        <dbReference type="ARBA" id="ARBA00023004"/>
    </source>
</evidence>
<keyword evidence="5" id="KW-0809">Transit peptide</keyword>
<evidence type="ECO:0000256" key="1">
    <source>
        <dbReference type="ARBA" id="ARBA00004370"/>
    </source>
</evidence>
<dbReference type="Pfam" id="PF08417">
    <property type="entry name" value="PaO"/>
    <property type="match status" value="1"/>
</dbReference>